<comment type="caution">
    <text evidence="2">The sequence shown here is derived from an EMBL/GenBank/DDBJ whole genome shotgun (WGS) entry which is preliminary data.</text>
</comment>
<evidence type="ECO:0000313" key="2">
    <source>
        <dbReference type="EMBL" id="MDY5154654.1"/>
    </source>
</evidence>
<dbReference type="RefSeq" id="WP_019133543.1">
    <property type="nucleotide sequence ID" value="NZ_JAWNGC010000002.1"/>
</dbReference>
<reference evidence="2" key="1">
    <citation type="submission" date="2023-10" db="EMBL/GenBank/DDBJ databases">
        <title>Whole Genome based description of the genera Actinobaculum and Actinotignum reveals a complex phylogenetic relationship within the species included in the genus Actinotignum.</title>
        <authorList>
            <person name="Jensen C.S."/>
            <person name="Dargis R."/>
            <person name="Kemp M."/>
            <person name="Christensen J.J."/>
        </authorList>
    </citation>
    <scope>NUCLEOTIDE SEQUENCE</scope>
    <source>
        <strain evidence="2">SLA_B511</strain>
    </source>
</reference>
<gene>
    <name evidence="2" type="ORF">R6G80_02790</name>
</gene>
<evidence type="ECO:0000313" key="3">
    <source>
        <dbReference type="Proteomes" id="UP001281731"/>
    </source>
</evidence>
<sequence>MEEHELIEQKSNEKEATKPDDTVFPIKDDEWQKAIEIILGTDKHEEISDKDASELIAAARNFRKIIDFFVKLFGGAL</sequence>
<protein>
    <submittedName>
        <fullName evidence="2">Uncharacterized protein</fullName>
    </submittedName>
</protein>
<proteinExistence type="predicted"/>
<evidence type="ECO:0000256" key="1">
    <source>
        <dbReference type="SAM" id="MobiDB-lite"/>
    </source>
</evidence>
<feature type="region of interest" description="Disordered" evidence="1">
    <location>
        <begin position="1"/>
        <end position="23"/>
    </location>
</feature>
<name>A0AAW9HXA3_9ACTO</name>
<organism evidence="2 3">
    <name type="scientific">Actinotignum urinale</name>
    <dbReference type="NCBI Taxonomy" id="190146"/>
    <lineage>
        <taxon>Bacteria</taxon>
        <taxon>Bacillati</taxon>
        <taxon>Actinomycetota</taxon>
        <taxon>Actinomycetes</taxon>
        <taxon>Actinomycetales</taxon>
        <taxon>Actinomycetaceae</taxon>
        <taxon>Actinotignum</taxon>
    </lineage>
</organism>
<dbReference type="EMBL" id="JAWNGC010000002">
    <property type="protein sequence ID" value="MDY5154654.1"/>
    <property type="molecule type" value="Genomic_DNA"/>
</dbReference>
<dbReference type="Proteomes" id="UP001281731">
    <property type="component" value="Unassembled WGS sequence"/>
</dbReference>
<accession>A0AAW9HXA3</accession>
<dbReference type="AlphaFoldDB" id="A0AAW9HXA3"/>